<dbReference type="InterPro" id="IPR036291">
    <property type="entry name" value="NAD(P)-bd_dom_sf"/>
</dbReference>
<dbReference type="SUPFAM" id="SSF51735">
    <property type="entry name" value="NAD(P)-binding Rossmann-fold domains"/>
    <property type="match status" value="1"/>
</dbReference>
<organism evidence="2 3">
    <name type="scientific">Labedaea rhizosphaerae</name>
    <dbReference type="NCBI Taxonomy" id="598644"/>
    <lineage>
        <taxon>Bacteria</taxon>
        <taxon>Bacillati</taxon>
        <taxon>Actinomycetota</taxon>
        <taxon>Actinomycetes</taxon>
        <taxon>Pseudonocardiales</taxon>
        <taxon>Pseudonocardiaceae</taxon>
        <taxon>Labedaea</taxon>
    </lineage>
</organism>
<sequence length="241" mass="25651">MARKPVELPGARFRQADLTEPDTLVPVLDGADALFLLTPPDFLAHGDLPAVLAVASRVERVVFLSSQGVATGRHPSHLEAAVKSSGLAWTILRPGNFASNALQWAATVRAERVVAAPFGDVALPAVDPRDIAEVAAVALCQDGHVGNHYTLTGPEPISPRQQAATIGDALGEPVRFVELSRTQARERMLTVMPEPVADVTLDILGAPTAVEQQVSPDVERVLGRPPRPFAEWMAGNTAAFR</sequence>
<dbReference type="Proteomes" id="UP000295444">
    <property type="component" value="Unassembled WGS sequence"/>
</dbReference>
<reference evidence="2 3" key="1">
    <citation type="submission" date="2019-03" db="EMBL/GenBank/DDBJ databases">
        <title>Genomic Encyclopedia of Type Strains, Phase IV (KMG-IV): sequencing the most valuable type-strain genomes for metagenomic binning, comparative biology and taxonomic classification.</title>
        <authorList>
            <person name="Goeker M."/>
        </authorList>
    </citation>
    <scope>NUCLEOTIDE SEQUENCE [LARGE SCALE GENOMIC DNA]</scope>
    <source>
        <strain evidence="2 3">DSM 45361</strain>
    </source>
</reference>
<dbReference type="EMBL" id="SNXZ01000002">
    <property type="protein sequence ID" value="TDQ01578.1"/>
    <property type="molecule type" value="Genomic_DNA"/>
</dbReference>
<dbReference type="Pfam" id="PF13460">
    <property type="entry name" value="NAD_binding_10"/>
    <property type="match status" value="1"/>
</dbReference>
<gene>
    <name evidence="2" type="ORF">EV186_1021447</name>
</gene>
<accession>A0A4R6SKK1</accession>
<evidence type="ECO:0000313" key="3">
    <source>
        <dbReference type="Proteomes" id="UP000295444"/>
    </source>
</evidence>
<dbReference type="Gene3D" id="3.40.50.720">
    <property type="entry name" value="NAD(P)-binding Rossmann-like Domain"/>
    <property type="match status" value="1"/>
</dbReference>
<dbReference type="Gene3D" id="3.90.25.10">
    <property type="entry name" value="UDP-galactose 4-epimerase, domain 1"/>
    <property type="match status" value="1"/>
</dbReference>
<feature type="domain" description="NAD(P)-binding" evidence="1">
    <location>
        <begin position="9"/>
        <end position="101"/>
    </location>
</feature>
<comment type="caution">
    <text evidence="2">The sequence shown here is derived from an EMBL/GenBank/DDBJ whole genome shotgun (WGS) entry which is preliminary data.</text>
</comment>
<dbReference type="InterPro" id="IPR051604">
    <property type="entry name" value="Ergot_Alk_Oxidoreductase"/>
</dbReference>
<dbReference type="AlphaFoldDB" id="A0A4R6SKK1"/>
<evidence type="ECO:0000259" key="1">
    <source>
        <dbReference type="Pfam" id="PF13460"/>
    </source>
</evidence>
<dbReference type="InterPro" id="IPR016040">
    <property type="entry name" value="NAD(P)-bd_dom"/>
</dbReference>
<keyword evidence="3" id="KW-1185">Reference proteome</keyword>
<protein>
    <submittedName>
        <fullName evidence="2">Uncharacterized protein YbjT (DUF2867 family)</fullName>
    </submittedName>
</protein>
<dbReference type="PANTHER" id="PTHR43162:SF1">
    <property type="entry name" value="PRESTALK A DIFFERENTIATION PROTEIN A"/>
    <property type="match status" value="1"/>
</dbReference>
<proteinExistence type="predicted"/>
<name>A0A4R6SKK1_LABRH</name>
<evidence type="ECO:0000313" key="2">
    <source>
        <dbReference type="EMBL" id="TDQ01578.1"/>
    </source>
</evidence>
<dbReference type="PANTHER" id="PTHR43162">
    <property type="match status" value="1"/>
</dbReference>